<proteinExistence type="predicted"/>
<dbReference type="HOGENOM" id="CLU_3081122_0_0_9"/>
<evidence type="ECO:0000313" key="1">
    <source>
        <dbReference type="EMBL" id="CDI57523.1"/>
    </source>
</evidence>
<gene>
    <name evidence="1" type="ORF">LHCIRMBIA951_00659</name>
</gene>
<accession>U6F2M1</accession>
<name>U6F2M1_LACHE</name>
<dbReference type="EMBL" id="CBUK010000015">
    <property type="protein sequence ID" value="CDI57523.1"/>
    <property type="molecule type" value="Genomic_DNA"/>
</dbReference>
<comment type="caution">
    <text evidence="1">The sequence shown here is derived from an EMBL/GenBank/DDBJ whole genome shotgun (WGS) entry which is preliminary data.</text>
</comment>
<dbReference type="Proteomes" id="UP000017248">
    <property type="component" value="Unassembled WGS sequence"/>
</dbReference>
<sequence>MRLKEIFNYQRPAESRQLACALTFCGGFVDAYTYIQRGTYAFCRTNWKHHIL</sequence>
<organism evidence="1 2">
    <name type="scientific">Lactobacillus helveticus CIRM-BIA 951</name>
    <dbReference type="NCBI Taxonomy" id="1226334"/>
    <lineage>
        <taxon>Bacteria</taxon>
        <taxon>Bacillati</taxon>
        <taxon>Bacillota</taxon>
        <taxon>Bacilli</taxon>
        <taxon>Lactobacillales</taxon>
        <taxon>Lactobacillaceae</taxon>
        <taxon>Lactobacillus</taxon>
    </lineage>
</organism>
<reference evidence="1" key="1">
    <citation type="submission" date="2013-09" db="EMBL/GenBank/DDBJ databases">
        <title>Draft Genome Sequence of five Lactobacillus helveticus strains CIRM-BIA 101T, 103, 104, 951 and 953 isolated from milk product.</title>
        <authorList>
            <person name="Valence F."/>
            <person name="Chuat V."/>
            <person name="Ma L."/>
            <person name="Creno S."/>
            <person name="Falentin H."/>
            <person name="Lortal S."/>
            <person name="Bizet C."/>
            <person name="Clermont D."/>
            <person name="Loux V."/>
            <person name="Bouchier C."/>
            <person name="Cousin S."/>
        </authorList>
    </citation>
    <scope>NUCLEOTIDE SEQUENCE [LARGE SCALE GENOMIC DNA]</scope>
    <source>
        <strain evidence="1">CIRM-BIA 951</strain>
    </source>
</reference>
<keyword evidence="2" id="KW-1185">Reference proteome</keyword>
<dbReference type="AlphaFoldDB" id="U6F2M1"/>
<evidence type="ECO:0000313" key="2">
    <source>
        <dbReference type="Proteomes" id="UP000017248"/>
    </source>
</evidence>
<protein>
    <submittedName>
        <fullName evidence="1">Uncharacterized protein</fullName>
    </submittedName>
</protein>